<dbReference type="OrthoDB" id="11241at2157"/>
<dbReference type="AlphaFoldDB" id="K0IMI7"/>
<keyword evidence="1" id="KW-1133">Transmembrane helix</keyword>
<dbReference type="GeneID" id="13797217"/>
<dbReference type="EMBL" id="CP002408">
    <property type="protein sequence ID" value="AFU60322.1"/>
    <property type="molecule type" value="Genomic_DNA"/>
</dbReference>
<evidence type="ECO:0000313" key="2">
    <source>
        <dbReference type="EMBL" id="AFU60322.1"/>
    </source>
</evidence>
<name>K0IMI7_NITGG</name>
<organism evidence="2 3">
    <name type="scientific">Nitrososphaera gargensis (strain Ga9.2)</name>
    <dbReference type="NCBI Taxonomy" id="1237085"/>
    <lineage>
        <taxon>Archaea</taxon>
        <taxon>Nitrososphaerota</taxon>
        <taxon>Nitrososphaeria</taxon>
        <taxon>Nitrososphaerales</taxon>
        <taxon>Nitrososphaeraceae</taxon>
        <taxon>Nitrososphaera</taxon>
    </lineage>
</organism>
<accession>K0IMI7</accession>
<dbReference type="PATRIC" id="fig|1237085.11.peg.3404"/>
<dbReference type="HOGENOM" id="CLU_088139_0_0_2"/>
<keyword evidence="1" id="KW-0472">Membrane</keyword>
<dbReference type="Gene3D" id="2.60.40.1930">
    <property type="match status" value="1"/>
</dbReference>
<dbReference type="RefSeq" id="WP_015020855.1">
    <property type="nucleotide sequence ID" value="NC_018719.1"/>
</dbReference>
<protein>
    <submittedName>
        <fullName evidence="2">Uncharacterized protein</fullName>
    </submittedName>
</protein>
<keyword evidence="1" id="KW-0812">Transmembrane</keyword>
<keyword evidence="3" id="KW-1185">Reference proteome</keyword>
<dbReference type="Proteomes" id="UP000008037">
    <property type="component" value="Chromosome"/>
</dbReference>
<feature type="transmembrane region" description="Helical" evidence="1">
    <location>
        <begin position="251"/>
        <end position="272"/>
    </location>
</feature>
<sequence>MFSFHRKNMHNKISKHSSIFLAIIASAIIVVLGSAMNVAYAQTLTIETDKDSYASGDEITISGQLTAPTINQPILIRVFDPDGNFVRSEILDAAADGSYSYTFTSGGPLMAKSGTYRVQATYAGTVNQETTFEFEAAEGGGWRTIQAEIGGQNHPIEYMITGSGNRLVSITGNTETATLVATLSTASDGTLSLRFNEEIFDADDFFVAFADGIPTNYELPAGPGATNELHIDFEWGTEEVEIVGDRIIPEFGAAIAAIVLAVAIVGIIVATARYGKFNFVRKEDW</sequence>
<evidence type="ECO:0000313" key="3">
    <source>
        <dbReference type="Proteomes" id="UP000008037"/>
    </source>
</evidence>
<reference evidence="2 3" key="1">
    <citation type="journal article" date="2012" name="Environ. Microbiol.">
        <title>The genome of the ammonia-oxidizing Candidatus Nitrososphaera gargensis: insights into metabolic versatility and environmental adaptations.</title>
        <authorList>
            <person name="Spang A."/>
            <person name="Poehlein A."/>
            <person name="Offre P."/>
            <person name="Zumbragel S."/>
            <person name="Haider S."/>
            <person name="Rychlik N."/>
            <person name="Nowka B."/>
            <person name="Schmeisser C."/>
            <person name="Lebedeva E.V."/>
            <person name="Rattei T."/>
            <person name="Bohm C."/>
            <person name="Schmid M."/>
            <person name="Galushko A."/>
            <person name="Hatzenpichler R."/>
            <person name="Weinmaier T."/>
            <person name="Daniel R."/>
            <person name="Schleper C."/>
            <person name="Spieck E."/>
            <person name="Streit W."/>
            <person name="Wagner M."/>
        </authorList>
    </citation>
    <scope>NUCLEOTIDE SEQUENCE [LARGE SCALE GENOMIC DNA]</scope>
    <source>
        <strain evidence="3">Ga9.2</strain>
    </source>
</reference>
<evidence type="ECO:0000256" key="1">
    <source>
        <dbReference type="SAM" id="Phobius"/>
    </source>
</evidence>
<gene>
    <name evidence="2" type="ordered locus">Ngar_c34070</name>
</gene>
<dbReference type="BioCyc" id="CNIT1237085:G1324-3408-MONOMER"/>
<dbReference type="KEGG" id="nga:Ngar_c34070"/>
<proteinExistence type="predicted"/>
<dbReference type="InParanoid" id="K0IMI7"/>